<proteinExistence type="predicted"/>
<evidence type="ECO:0000313" key="3">
    <source>
        <dbReference type="Proteomes" id="UP001152747"/>
    </source>
</evidence>
<comment type="caution">
    <text evidence="2">The sequence shown here is derived from an EMBL/GenBank/DDBJ whole genome shotgun (WGS) entry which is preliminary data.</text>
</comment>
<dbReference type="AlphaFoldDB" id="A0A9P1IG64"/>
<keyword evidence="3" id="KW-1185">Reference proteome</keyword>
<dbReference type="EMBL" id="CANHGI010000002">
    <property type="protein sequence ID" value="CAI5442632.1"/>
    <property type="molecule type" value="Genomic_DNA"/>
</dbReference>
<gene>
    <name evidence="2" type="ORF">CAMP_LOCUS5269</name>
</gene>
<feature type="compositionally biased region" description="Basic residues" evidence="1">
    <location>
        <begin position="195"/>
        <end position="208"/>
    </location>
</feature>
<protein>
    <submittedName>
        <fullName evidence="2">Uncharacterized protein</fullName>
    </submittedName>
</protein>
<dbReference type="Proteomes" id="UP001152747">
    <property type="component" value="Unassembled WGS sequence"/>
</dbReference>
<organism evidence="2 3">
    <name type="scientific">Caenorhabditis angaria</name>
    <dbReference type="NCBI Taxonomy" id="860376"/>
    <lineage>
        <taxon>Eukaryota</taxon>
        <taxon>Metazoa</taxon>
        <taxon>Ecdysozoa</taxon>
        <taxon>Nematoda</taxon>
        <taxon>Chromadorea</taxon>
        <taxon>Rhabditida</taxon>
        <taxon>Rhabditina</taxon>
        <taxon>Rhabditomorpha</taxon>
        <taxon>Rhabditoidea</taxon>
        <taxon>Rhabditidae</taxon>
        <taxon>Peloderinae</taxon>
        <taxon>Caenorhabditis</taxon>
    </lineage>
</organism>
<evidence type="ECO:0000256" key="1">
    <source>
        <dbReference type="SAM" id="MobiDB-lite"/>
    </source>
</evidence>
<sequence length="208" mass="25114">MWKETDVPENKYSKKNKSKYGNIEVDVPVFEYQSDWDTWKRNEIDKASDSFEQENNDLGINYVRDSIINLKERRKEQEAQKIWAKKRKELVEKANLLDDETKSSTIHDEFITEAENTGNRFDINEKHYLRWLRKKAKQEECHPKYLIELEKVEKEVSKKYLVKRKWSDLVDGVQNYYRKTNGEEQSEVSESKKRIADRKRRKMISKMP</sequence>
<evidence type="ECO:0000313" key="2">
    <source>
        <dbReference type="EMBL" id="CAI5442632.1"/>
    </source>
</evidence>
<accession>A0A9P1IG64</accession>
<name>A0A9P1IG64_9PELO</name>
<reference evidence="2" key="1">
    <citation type="submission" date="2022-11" db="EMBL/GenBank/DDBJ databases">
        <authorList>
            <person name="Kikuchi T."/>
        </authorList>
    </citation>
    <scope>NUCLEOTIDE SEQUENCE</scope>
    <source>
        <strain evidence="2">PS1010</strain>
    </source>
</reference>
<feature type="region of interest" description="Disordered" evidence="1">
    <location>
        <begin position="180"/>
        <end position="208"/>
    </location>
</feature>